<dbReference type="InterPro" id="IPR036938">
    <property type="entry name" value="PAP2/HPO_sf"/>
</dbReference>
<accession>A0A7L5E599</accession>
<dbReference type="PANTHER" id="PTHR14969:SF13">
    <property type="entry name" value="AT30094P"/>
    <property type="match status" value="1"/>
</dbReference>
<dbReference type="AlphaFoldDB" id="A0A7L5E599"/>
<evidence type="ECO:0000313" key="3">
    <source>
        <dbReference type="EMBL" id="QJD96013.1"/>
    </source>
</evidence>
<evidence type="ECO:0000256" key="1">
    <source>
        <dbReference type="SAM" id="Phobius"/>
    </source>
</evidence>
<feature type="transmembrane region" description="Helical" evidence="1">
    <location>
        <begin position="157"/>
        <end position="176"/>
    </location>
</feature>
<evidence type="ECO:0000313" key="4">
    <source>
        <dbReference type="Proteomes" id="UP000503278"/>
    </source>
</evidence>
<feature type="transmembrane region" description="Helical" evidence="1">
    <location>
        <begin position="128"/>
        <end position="150"/>
    </location>
</feature>
<dbReference type="Proteomes" id="UP000503278">
    <property type="component" value="Chromosome"/>
</dbReference>
<protein>
    <submittedName>
        <fullName evidence="3">Phosphatase PAP2 family protein</fullName>
    </submittedName>
</protein>
<proteinExistence type="predicted"/>
<feature type="domain" description="Phosphatidic acid phosphatase type 2/haloperoxidase" evidence="2">
    <location>
        <begin position="85"/>
        <end position="197"/>
    </location>
</feature>
<dbReference type="InterPro" id="IPR000326">
    <property type="entry name" value="PAP2/HPO"/>
</dbReference>
<keyword evidence="4" id="KW-1185">Reference proteome</keyword>
<dbReference type="SMART" id="SM00014">
    <property type="entry name" value="acidPPc"/>
    <property type="match status" value="1"/>
</dbReference>
<name>A0A7L5E599_9SPHI</name>
<feature type="transmembrane region" description="Helical" evidence="1">
    <location>
        <begin position="12"/>
        <end position="31"/>
    </location>
</feature>
<dbReference type="RefSeq" id="WP_169607053.1">
    <property type="nucleotide sequence ID" value="NZ_CP051682.1"/>
</dbReference>
<dbReference type="KEGG" id="mrob:HH214_09045"/>
<dbReference type="Pfam" id="PF01569">
    <property type="entry name" value="PAP2"/>
    <property type="match status" value="1"/>
</dbReference>
<keyword evidence="1" id="KW-0472">Membrane</keyword>
<keyword evidence="1" id="KW-0812">Transmembrane</keyword>
<dbReference type="SUPFAM" id="SSF48317">
    <property type="entry name" value="Acid phosphatase/Vanadium-dependent haloperoxidase"/>
    <property type="match status" value="1"/>
</dbReference>
<gene>
    <name evidence="3" type="ORF">HH214_09045</name>
</gene>
<organism evidence="3 4">
    <name type="scientific">Mucilaginibacter robiniae</name>
    <dbReference type="NCBI Taxonomy" id="2728022"/>
    <lineage>
        <taxon>Bacteria</taxon>
        <taxon>Pseudomonadati</taxon>
        <taxon>Bacteroidota</taxon>
        <taxon>Sphingobacteriia</taxon>
        <taxon>Sphingobacteriales</taxon>
        <taxon>Sphingobacteriaceae</taxon>
        <taxon>Mucilaginibacter</taxon>
    </lineage>
</organism>
<dbReference type="CDD" id="cd03392">
    <property type="entry name" value="PAP2_like_2"/>
    <property type="match status" value="1"/>
</dbReference>
<reference evidence="3 4" key="1">
    <citation type="submission" date="2020-04" db="EMBL/GenBank/DDBJ databases">
        <title>Genome sequencing of novel species.</title>
        <authorList>
            <person name="Heo J."/>
            <person name="Kim S.-J."/>
            <person name="Kim J.-S."/>
            <person name="Hong S.-B."/>
            <person name="Kwon S.-W."/>
        </authorList>
    </citation>
    <scope>NUCLEOTIDE SEQUENCE [LARGE SCALE GENOMIC DNA]</scope>
    <source>
        <strain evidence="3 4">F39-2</strain>
    </source>
</reference>
<dbReference type="PANTHER" id="PTHR14969">
    <property type="entry name" value="SPHINGOSINE-1-PHOSPHATE PHOSPHOHYDROLASE"/>
    <property type="match status" value="1"/>
</dbReference>
<feature type="transmembrane region" description="Helical" evidence="1">
    <location>
        <begin position="182"/>
        <end position="200"/>
    </location>
</feature>
<feature type="transmembrane region" description="Helical" evidence="1">
    <location>
        <begin position="89"/>
        <end position="108"/>
    </location>
</feature>
<dbReference type="Gene3D" id="1.20.144.10">
    <property type="entry name" value="Phosphatidic acid phosphatase type 2/haloperoxidase"/>
    <property type="match status" value="1"/>
</dbReference>
<evidence type="ECO:0000259" key="2">
    <source>
        <dbReference type="SMART" id="SM00014"/>
    </source>
</evidence>
<dbReference type="EMBL" id="CP051682">
    <property type="protein sequence ID" value="QJD96013.1"/>
    <property type="molecule type" value="Genomic_DNA"/>
</dbReference>
<keyword evidence="1" id="KW-1133">Transmembrane helix</keyword>
<sequence length="211" mass="23125">MISPKKISPKSAGLLCLFCISSSVVLATLFYNQDKTIVLFLNHLRNPTRDLFWLTVTNSAGIIAYGTSFIALIVSLFTKEKELKYKCMAIVAAAIFSATTATALKFIIQKPRPVRMLTTIHVLGPAGGWSYPSGHTSDAFFLAMALALTLPQYKKTVFLFYIWALLVGFSRIYLGAHYLSDVLGGIGVGSAMSLLAYRLIESVAKKHHALL</sequence>
<feature type="transmembrane region" description="Helical" evidence="1">
    <location>
        <begin position="51"/>
        <end position="77"/>
    </location>
</feature>